<name>A0ACB1AVF0_MELEN</name>
<evidence type="ECO:0000313" key="2">
    <source>
        <dbReference type="Proteomes" id="UP001497535"/>
    </source>
</evidence>
<reference evidence="1" key="1">
    <citation type="submission" date="2023-11" db="EMBL/GenBank/DDBJ databases">
        <authorList>
            <person name="Poullet M."/>
        </authorList>
    </citation>
    <scope>NUCLEOTIDE SEQUENCE</scope>
    <source>
        <strain evidence="1">E1834</strain>
    </source>
</reference>
<sequence length="117" mass="12853">MFSEGNKYRNFCLKSGSKNIGSKVGKKRKVQASSKSHVNKKTRLISNIIHDSNQTNNPHELRPNYSIHESQFVGNNDGSSSSFLGTDKESSMNAIRVDNVLPEVNGENANGGLPSKF</sequence>
<dbReference type="EMBL" id="CAVMJV010000111">
    <property type="protein sequence ID" value="CAK5102087.1"/>
    <property type="molecule type" value="Genomic_DNA"/>
</dbReference>
<proteinExistence type="predicted"/>
<evidence type="ECO:0000313" key="1">
    <source>
        <dbReference type="EMBL" id="CAK5102087.1"/>
    </source>
</evidence>
<organism evidence="1 2">
    <name type="scientific">Meloidogyne enterolobii</name>
    <name type="common">Root-knot nematode worm</name>
    <name type="synonym">Meloidogyne mayaguensis</name>
    <dbReference type="NCBI Taxonomy" id="390850"/>
    <lineage>
        <taxon>Eukaryota</taxon>
        <taxon>Metazoa</taxon>
        <taxon>Ecdysozoa</taxon>
        <taxon>Nematoda</taxon>
        <taxon>Chromadorea</taxon>
        <taxon>Rhabditida</taxon>
        <taxon>Tylenchina</taxon>
        <taxon>Tylenchomorpha</taxon>
        <taxon>Tylenchoidea</taxon>
        <taxon>Meloidogynidae</taxon>
        <taxon>Meloidogyninae</taxon>
        <taxon>Meloidogyne</taxon>
    </lineage>
</organism>
<gene>
    <name evidence="1" type="ORF">MENTE1834_LOCUS42442</name>
</gene>
<protein>
    <submittedName>
        <fullName evidence="1">Uncharacterized protein</fullName>
    </submittedName>
</protein>
<comment type="caution">
    <text evidence="1">The sequence shown here is derived from an EMBL/GenBank/DDBJ whole genome shotgun (WGS) entry which is preliminary data.</text>
</comment>
<dbReference type="Proteomes" id="UP001497535">
    <property type="component" value="Unassembled WGS sequence"/>
</dbReference>
<accession>A0ACB1AVF0</accession>
<keyword evidence="2" id="KW-1185">Reference proteome</keyword>